<protein>
    <submittedName>
        <fullName evidence="1">Uncharacterized protein</fullName>
    </submittedName>
</protein>
<evidence type="ECO:0000313" key="1">
    <source>
        <dbReference type="EMBL" id="KAJ4449947.1"/>
    </source>
</evidence>
<organism evidence="1 2">
    <name type="scientific">Periplaneta americana</name>
    <name type="common">American cockroach</name>
    <name type="synonym">Blatta americana</name>
    <dbReference type="NCBI Taxonomy" id="6978"/>
    <lineage>
        <taxon>Eukaryota</taxon>
        <taxon>Metazoa</taxon>
        <taxon>Ecdysozoa</taxon>
        <taxon>Arthropoda</taxon>
        <taxon>Hexapoda</taxon>
        <taxon>Insecta</taxon>
        <taxon>Pterygota</taxon>
        <taxon>Neoptera</taxon>
        <taxon>Polyneoptera</taxon>
        <taxon>Dictyoptera</taxon>
        <taxon>Blattodea</taxon>
        <taxon>Blattoidea</taxon>
        <taxon>Blattidae</taxon>
        <taxon>Blattinae</taxon>
        <taxon>Periplaneta</taxon>
    </lineage>
</organism>
<keyword evidence="2" id="KW-1185">Reference proteome</keyword>
<reference evidence="1 2" key="1">
    <citation type="journal article" date="2022" name="Allergy">
        <title>Genome assembly and annotation of Periplaneta americana reveal a comprehensive cockroach allergen profile.</title>
        <authorList>
            <person name="Wang L."/>
            <person name="Xiong Q."/>
            <person name="Saelim N."/>
            <person name="Wang L."/>
            <person name="Nong W."/>
            <person name="Wan A.T."/>
            <person name="Shi M."/>
            <person name="Liu X."/>
            <person name="Cao Q."/>
            <person name="Hui J.H.L."/>
            <person name="Sookrung N."/>
            <person name="Leung T.F."/>
            <person name="Tungtrongchitr A."/>
            <person name="Tsui S.K.W."/>
        </authorList>
    </citation>
    <scope>NUCLEOTIDE SEQUENCE [LARGE SCALE GENOMIC DNA]</scope>
    <source>
        <strain evidence="1">PWHHKU_190912</strain>
    </source>
</reference>
<proteinExistence type="predicted"/>
<dbReference type="Proteomes" id="UP001148838">
    <property type="component" value="Unassembled WGS sequence"/>
</dbReference>
<dbReference type="EMBL" id="JAJSOF020000003">
    <property type="protein sequence ID" value="KAJ4449947.1"/>
    <property type="molecule type" value="Genomic_DNA"/>
</dbReference>
<accession>A0ABQ8TV47</accession>
<dbReference type="InterPro" id="IPR036691">
    <property type="entry name" value="Endo/exonu/phosph_ase_sf"/>
</dbReference>
<comment type="caution">
    <text evidence="1">The sequence shown here is derived from an EMBL/GenBank/DDBJ whole genome shotgun (WGS) entry which is preliminary data.</text>
</comment>
<gene>
    <name evidence="1" type="ORF">ANN_01354</name>
</gene>
<dbReference type="Gene3D" id="3.60.10.10">
    <property type="entry name" value="Endonuclease/exonuclease/phosphatase"/>
    <property type="match status" value="1"/>
</dbReference>
<dbReference type="SUPFAM" id="SSF56219">
    <property type="entry name" value="DNase I-like"/>
    <property type="match status" value="1"/>
</dbReference>
<sequence length="509" mass="58143">MLIGTHQTDIVFIHSQNRKLKRNDANCGSMQYADEMLMVHLGNQQPQQEFDIYFIGNAIRTPPKLAYRSQHFYKRLQEKDCLISTSSGKKVVMKSDKGIIVVTPPYLPDGKLTAEEVETTYSVAIVRIHVESALFVRDCKPKSLPFSADLFSSLARVIDLPLITRAKIGHNAVDEFDVISMYKIIPNLSPEDTTQAGHNDFSEVKTEIALTSLNASSVKWSHTFATRQRTDCNSAIHSSETDRRNWRLPLKRIVCSRDLIKGSGFRCCPPGTMLYISTARYENQATRPKRGIEPRWVRERKGYHETTAVDIPSLNPGDFNAKVGREDIFRPTIGKESLHAISSDNGVRLVNFATSKNLIVKSTTFPHKDIHKYTWTSPDGLTHNQIDHILIDKRRHTSIVDIRTFRDADCNSDHYLVIGELRERLSVAKQVEQQVNITKFNILKLKDEEAKQNYQVEISNRFATLESSDEVEKELDVNSVWENIRDSIKIAAEQSIGYYETKKKKPWFD</sequence>
<name>A0ABQ8TV47_PERAM</name>
<evidence type="ECO:0000313" key="2">
    <source>
        <dbReference type="Proteomes" id="UP001148838"/>
    </source>
</evidence>